<evidence type="ECO:0000313" key="15">
    <source>
        <dbReference type="EMBL" id="UXD21722.1"/>
    </source>
</evidence>
<dbReference type="PANTHER" id="PTHR11777">
    <property type="entry name" value="ALANYL-TRNA SYNTHETASE"/>
    <property type="match status" value="1"/>
</dbReference>
<dbReference type="InterPro" id="IPR018162">
    <property type="entry name" value="Ala-tRNA-ligase_IIc_anticod-bd"/>
</dbReference>
<feature type="binding site" evidence="12">
    <location>
        <position position="709"/>
    </location>
    <ligand>
        <name>Zn(2+)</name>
        <dbReference type="ChEBI" id="CHEBI:29105"/>
    </ligand>
</feature>
<dbReference type="CDD" id="cd00673">
    <property type="entry name" value="AlaRS_core"/>
    <property type="match status" value="1"/>
</dbReference>
<dbReference type="SUPFAM" id="SSF55186">
    <property type="entry name" value="ThrRS/AlaRS common domain"/>
    <property type="match status" value="1"/>
</dbReference>
<dbReference type="InterPro" id="IPR009000">
    <property type="entry name" value="Transl_B-barrel_sf"/>
</dbReference>
<feature type="binding site" evidence="12">
    <location>
        <position position="605"/>
    </location>
    <ligand>
        <name>Zn(2+)</name>
        <dbReference type="ChEBI" id="CHEBI:29105"/>
    </ligand>
</feature>
<dbReference type="InterPro" id="IPR018163">
    <property type="entry name" value="Thr/Ala-tRNA-synth_IIc_edit"/>
</dbReference>
<evidence type="ECO:0000256" key="8">
    <source>
        <dbReference type="ARBA" id="ARBA00022840"/>
    </source>
</evidence>
<evidence type="ECO:0000256" key="12">
    <source>
        <dbReference type="HAMAP-Rule" id="MF_00036"/>
    </source>
</evidence>
<feature type="domain" description="Alanyl-transfer RNA synthetases family profile" evidence="14">
    <location>
        <begin position="55"/>
        <end position="748"/>
    </location>
</feature>
<dbReference type="Pfam" id="PF01411">
    <property type="entry name" value="tRNA-synt_2c"/>
    <property type="match status" value="1"/>
</dbReference>
<keyword evidence="7 12" id="KW-0862">Zinc</keyword>
<evidence type="ECO:0000256" key="9">
    <source>
        <dbReference type="ARBA" id="ARBA00022884"/>
    </source>
</evidence>
<dbReference type="KEGG" id="ipc:IPA_07240"/>
<evidence type="ECO:0000256" key="5">
    <source>
        <dbReference type="ARBA" id="ARBA00022723"/>
    </source>
</evidence>
<evidence type="ECO:0000256" key="4">
    <source>
        <dbReference type="ARBA" id="ARBA00022598"/>
    </source>
</evidence>
<dbReference type="EC" id="6.1.1.7" evidence="12"/>
<evidence type="ECO:0000256" key="7">
    <source>
        <dbReference type="ARBA" id="ARBA00022833"/>
    </source>
</evidence>
<keyword evidence="11 12" id="KW-0030">Aminoacyl-tRNA synthetase</keyword>
<dbReference type="AlphaFoldDB" id="A0A977PK81"/>
<dbReference type="FunFam" id="3.30.930.10:FF:000056">
    <property type="entry name" value="Alanine--tRNA ligase"/>
    <property type="match status" value="1"/>
</dbReference>
<evidence type="ECO:0000256" key="1">
    <source>
        <dbReference type="ARBA" id="ARBA00008226"/>
    </source>
</evidence>
<dbReference type="PRINTS" id="PR00980">
    <property type="entry name" value="TRNASYNTHALA"/>
</dbReference>
<accession>A0A977PK81</accession>
<keyword evidence="8 12" id="KW-0067">ATP-binding</keyword>
<dbReference type="Proteomes" id="UP001063698">
    <property type="component" value="Chromosome"/>
</dbReference>
<dbReference type="PROSITE" id="PS50860">
    <property type="entry name" value="AA_TRNA_LIGASE_II_ALA"/>
    <property type="match status" value="1"/>
</dbReference>
<comment type="subcellular location">
    <subcellularLocation>
        <location evidence="12">Cytoplasm</location>
    </subcellularLocation>
</comment>
<keyword evidence="16" id="KW-1185">Reference proteome</keyword>
<feature type="binding site" evidence="12">
    <location>
        <position position="601"/>
    </location>
    <ligand>
        <name>Zn(2+)</name>
        <dbReference type="ChEBI" id="CHEBI:29105"/>
    </ligand>
</feature>
<dbReference type="NCBIfam" id="TIGR03683">
    <property type="entry name" value="A-tRNA_syn_arch"/>
    <property type="match status" value="1"/>
</dbReference>
<dbReference type="EMBL" id="CP006868">
    <property type="protein sequence ID" value="UXD21722.1"/>
    <property type="molecule type" value="Genomic_DNA"/>
</dbReference>
<keyword evidence="5 12" id="KW-0479">Metal-binding</keyword>
<protein>
    <recommendedName>
        <fullName evidence="12">Alanine--tRNA ligase</fullName>
        <ecNumber evidence="12">6.1.1.7</ecNumber>
    </recommendedName>
    <alternativeName>
        <fullName evidence="12">Alanyl-tRNA synthetase</fullName>
        <shortName evidence="12">AlaRS</shortName>
    </alternativeName>
</protein>
<dbReference type="GO" id="GO:0004813">
    <property type="term" value="F:alanine-tRNA ligase activity"/>
    <property type="evidence" value="ECO:0007669"/>
    <property type="project" value="UniProtKB-UniRule"/>
</dbReference>
<sequence>MEQEYRLKFFEENGFKRKKCKVCGTYFWTKGEHEVCGDAPCQEYEFFDVPTKRKLSFPEARREFLKFFEEHGHTIVEPRPVVARWRDDLFLTIASIVVFQPHVTKGIVPPPANPLVISQPCIRLEDIDNVGLTLGRHMTGFEMGGHHAFNYPDKEVYWKEETVRLAFEFFTERLGIPEELINFKESWWEGGGNAGPSFEVTIAGLELATLVFMQYEVKENGKKEYIPMKLKVVDTGYGIERIAWFTQKTPTAFHAIYGDLLKRFHEKLGVEEPPEELLYSLVRSAGLMDPDEPETIERAYKRASEYLGMSVEEIRELHQRASLVYQVLDHTRTIMWMLGDGIVPSNTGEGYLARLVIRRALRALWKLKAEVPLVELVKMQLEYWKDQYPRAWKNKEYILDAVEYEENKFREALRKGTRMVERILKRKKKIELDDLITLYDSHGIPPEVVQEVGERLGVKVEVPRNFYALVASRHQKEVRRVKGAEEKAKLPKEIIEWAKGLPETRRLFHEDPYMRRFDARVIDYKDNYLVLDQTAFYPEGGGQMADRGKIYKGEKEYEVRDVQKVGGVIVHVLNEPFQGEKGSLVVGEIDWIRRYRLMRHHTGTHVILAAARKVLGDHVWQAGAEKTPEKARLDITHHRPLTKEQIEAIEREANKIIDERRKVRTFTLPRNEAEAKYWFTIYQGGVPMDKEIRLVEIEGWDIQACFGTHLANTGEVGALKVISTRKIQDGVVRLEYVAATRVAEVAQEMERTLEEAASKVGGDKSALVKRIESLLERERKERELLNKYRKALKELYVKKAESLGKLKVLKMDLEDPELAQEVLRELSSDSVAAVIVGNRVELAAPKDIGLGKMIRQIGICKGGGKGARATAVCKSEEEVQAFLKELSSKI</sequence>
<dbReference type="SUPFAM" id="SSF101353">
    <property type="entry name" value="Putative anticodon-binding domain of alanyl-tRNA synthetase (AlaRS)"/>
    <property type="match status" value="1"/>
</dbReference>
<dbReference type="GO" id="GO:0008270">
    <property type="term" value="F:zinc ion binding"/>
    <property type="evidence" value="ECO:0007669"/>
    <property type="project" value="UniProtKB-UniRule"/>
</dbReference>
<dbReference type="GO" id="GO:0005524">
    <property type="term" value="F:ATP binding"/>
    <property type="evidence" value="ECO:0007669"/>
    <property type="project" value="UniProtKB-UniRule"/>
</dbReference>
<feature type="binding site" evidence="12">
    <location>
        <position position="705"/>
    </location>
    <ligand>
        <name>Zn(2+)</name>
        <dbReference type="ChEBI" id="CHEBI:29105"/>
    </ligand>
</feature>
<dbReference type="HAMAP" id="MF_00036_A">
    <property type="entry name" value="Ala_tRNA_synth_A"/>
    <property type="match status" value="1"/>
</dbReference>
<keyword evidence="4 12" id="KW-0436">Ligase</keyword>
<dbReference type="GO" id="GO:0000049">
    <property type="term" value="F:tRNA binding"/>
    <property type="evidence" value="ECO:0007669"/>
    <property type="project" value="UniProtKB-KW"/>
</dbReference>
<comment type="domain">
    <text evidence="12">Consists of three domains; the N-terminal catalytic domain, the editing domain and the C-terminal C-Ala domain. The editing domain removes incorrectly charged amino acids, while the C-Ala domain, along with tRNA(Ala), serves as a bridge to cooperatively bring together the editing and aminoacylation centers thus stimulating deacylation of misacylated tRNAs.</text>
</comment>
<dbReference type="NCBIfam" id="TIGR00344">
    <property type="entry name" value="alaS"/>
    <property type="match status" value="1"/>
</dbReference>
<evidence type="ECO:0000259" key="14">
    <source>
        <dbReference type="PROSITE" id="PS50860"/>
    </source>
</evidence>
<evidence type="ECO:0000256" key="11">
    <source>
        <dbReference type="ARBA" id="ARBA00023146"/>
    </source>
</evidence>
<dbReference type="InterPro" id="IPR022429">
    <property type="entry name" value="Ala-tRNA_lgiase_arc"/>
</dbReference>
<organism evidence="15 16">
    <name type="scientific">Ignicoccus pacificus DSM 13166</name>
    <dbReference type="NCBI Taxonomy" id="940294"/>
    <lineage>
        <taxon>Archaea</taxon>
        <taxon>Thermoproteota</taxon>
        <taxon>Thermoprotei</taxon>
        <taxon>Desulfurococcales</taxon>
        <taxon>Desulfurococcaceae</taxon>
        <taxon>Ignicoccus</taxon>
    </lineage>
</organism>
<dbReference type="SUPFAM" id="SSF50447">
    <property type="entry name" value="Translation proteins"/>
    <property type="match status" value="1"/>
</dbReference>
<dbReference type="GO" id="GO:0006419">
    <property type="term" value="P:alanyl-tRNA aminoacylation"/>
    <property type="evidence" value="ECO:0007669"/>
    <property type="project" value="UniProtKB-UniRule"/>
</dbReference>
<evidence type="ECO:0000256" key="6">
    <source>
        <dbReference type="ARBA" id="ARBA00022741"/>
    </source>
</evidence>
<dbReference type="GO" id="GO:0002161">
    <property type="term" value="F:aminoacyl-tRNA deacylase activity"/>
    <property type="evidence" value="ECO:0007669"/>
    <property type="project" value="TreeGrafter"/>
</dbReference>
<evidence type="ECO:0000256" key="2">
    <source>
        <dbReference type="ARBA" id="ARBA00022490"/>
    </source>
</evidence>
<evidence type="ECO:0000256" key="3">
    <source>
        <dbReference type="ARBA" id="ARBA00022555"/>
    </source>
</evidence>
<dbReference type="Gene3D" id="3.30.930.10">
    <property type="entry name" value="Bira Bifunctional Protein, Domain 2"/>
    <property type="match status" value="1"/>
</dbReference>
<comment type="catalytic activity">
    <reaction evidence="12">
        <text>tRNA(Ala) + L-alanine + ATP = L-alanyl-tRNA(Ala) + AMP + diphosphate</text>
        <dbReference type="Rhea" id="RHEA:12540"/>
        <dbReference type="Rhea" id="RHEA-COMP:9657"/>
        <dbReference type="Rhea" id="RHEA-COMP:9923"/>
        <dbReference type="ChEBI" id="CHEBI:30616"/>
        <dbReference type="ChEBI" id="CHEBI:33019"/>
        <dbReference type="ChEBI" id="CHEBI:57972"/>
        <dbReference type="ChEBI" id="CHEBI:78442"/>
        <dbReference type="ChEBI" id="CHEBI:78497"/>
        <dbReference type="ChEBI" id="CHEBI:456215"/>
        <dbReference type="EC" id="6.1.1.7"/>
    </reaction>
</comment>
<keyword evidence="10 12" id="KW-0648">Protein biosynthesis</keyword>
<reference evidence="15" key="1">
    <citation type="submission" date="2013-11" db="EMBL/GenBank/DDBJ databases">
        <title>Comparative genomics of Ignicoccus.</title>
        <authorList>
            <person name="Podar M."/>
        </authorList>
    </citation>
    <scope>NUCLEOTIDE SEQUENCE</scope>
    <source>
        <strain evidence="15">DSM 13166</strain>
    </source>
</reference>
<dbReference type="InterPro" id="IPR012947">
    <property type="entry name" value="tRNA_SAD"/>
</dbReference>
<dbReference type="SMART" id="SM00863">
    <property type="entry name" value="tRNA_SAD"/>
    <property type="match status" value="1"/>
</dbReference>
<keyword evidence="2 12" id="KW-0963">Cytoplasm</keyword>
<comment type="similarity">
    <text evidence="1 12">Belongs to the class-II aminoacyl-tRNA synthetase family.</text>
</comment>
<proteinExistence type="inferred from homology"/>
<dbReference type="InterPro" id="IPR050058">
    <property type="entry name" value="Ala-tRNA_ligase"/>
</dbReference>
<keyword evidence="13" id="KW-0175">Coiled coil</keyword>
<dbReference type="Gene3D" id="3.30.980.10">
    <property type="entry name" value="Threonyl-trna Synthetase, Chain A, domain 2"/>
    <property type="match status" value="1"/>
</dbReference>
<comment type="function">
    <text evidence="12">Catalyzes the attachment of alanine to tRNA(Ala) in a two-step reaction: alanine is first activated by ATP to form Ala-AMP and then transferred to the acceptor end of tRNA(Ala). Also edits incorrectly charged Ser-tRNA(Ala) and Gly-tRNA(Ala) via its editing domain.</text>
</comment>
<keyword evidence="3 12" id="KW-0820">tRNA-binding</keyword>
<dbReference type="InterPro" id="IPR045864">
    <property type="entry name" value="aa-tRNA-synth_II/BPL/LPL"/>
</dbReference>
<dbReference type="InterPro" id="IPR002318">
    <property type="entry name" value="Ala-tRNA-lgiase_IIc"/>
</dbReference>
<dbReference type="InterPro" id="IPR018165">
    <property type="entry name" value="Ala-tRNA-synth_IIc_core"/>
</dbReference>
<dbReference type="SUPFAM" id="SSF55681">
    <property type="entry name" value="Class II aaRS and biotin synthetases"/>
    <property type="match status" value="1"/>
</dbReference>
<feature type="coiled-coil region" evidence="13">
    <location>
        <begin position="739"/>
        <end position="795"/>
    </location>
</feature>
<dbReference type="PANTHER" id="PTHR11777:SF9">
    <property type="entry name" value="ALANINE--TRNA LIGASE, CYTOPLASMIC"/>
    <property type="match status" value="1"/>
</dbReference>
<keyword evidence="6 12" id="KW-0547">Nucleotide-binding</keyword>
<gene>
    <name evidence="12" type="primary">alaS</name>
    <name evidence="15" type="ORF">IPA_07240</name>
</gene>
<keyword evidence="9 12" id="KW-0694">RNA-binding</keyword>
<evidence type="ECO:0000313" key="16">
    <source>
        <dbReference type="Proteomes" id="UP001063698"/>
    </source>
</evidence>
<evidence type="ECO:0000256" key="10">
    <source>
        <dbReference type="ARBA" id="ARBA00022917"/>
    </source>
</evidence>
<evidence type="ECO:0000256" key="13">
    <source>
        <dbReference type="SAM" id="Coils"/>
    </source>
</evidence>
<comment type="cofactor">
    <cofactor evidence="12">
        <name>Zn(2+)</name>
        <dbReference type="ChEBI" id="CHEBI:29105"/>
    </cofactor>
    <text evidence="12">Binds 1 zinc ion per subunit.</text>
</comment>
<dbReference type="InterPro" id="IPR018164">
    <property type="entry name" value="Ala-tRNA-synth_IIc_N"/>
</dbReference>
<dbReference type="Gene3D" id="2.40.30.130">
    <property type="match status" value="1"/>
</dbReference>
<name>A0A977PK81_9CREN</name>
<dbReference type="Pfam" id="PF07973">
    <property type="entry name" value="tRNA_SAD"/>
    <property type="match status" value="1"/>
</dbReference>
<dbReference type="GO" id="GO:0005737">
    <property type="term" value="C:cytoplasm"/>
    <property type="evidence" value="ECO:0007669"/>
    <property type="project" value="UniProtKB-SubCell"/>
</dbReference>